<comment type="function">
    <text evidence="9">Catalyzes the condensation reaction of fatty acid synthesis by the addition to an acyl acceptor of two carbons from malonyl-ACP. Catalyzes the first condensation reaction which initiates fatty acid synthesis and may therefore play a role in governing the total rate of fatty acid production. Possesses both acetoacetyl-ACP synthase and acetyl transacylase activities. Its substrate specificity determines the biosynthesis of branched-chain and/or straight-chain of fatty acids.</text>
</comment>
<dbReference type="NCBIfam" id="NF006829">
    <property type="entry name" value="PRK09352.1"/>
    <property type="match status" value="1"/>
</dbReference>
<evidence type="ECO:0000256" key="2">
    <source>
        <dbReference type="ARBA" id="ARBA00022490"/>
    </source>
</evidence>
<comment type="pathway">
    <text evidence="9">Lipid metabolism; fatty acid biosynthesis.</text>
</comment>
<evidence type="ECO:0000259" key="10">
    <source>
        <dbReference type="Pfam" id="PF08541"/>
    </source>
</evidence>
<dbReference type="GO" id="GO:0033818">
    <property type="term" value="F:beta-ketoacyl-acyl-carrier-protein synthase III activity"/>
    <property type="evidence" value="ECO:0007669"/>
    <property type="project" value="UniProtKB-EC"/>
</dbReference>
<keyword evidence="8 9" id="KW-0012">Acyltransferase</keyword>
<keyword evidence="6 9" id="KW-0443">Lipid metabolism</keyword>
<keyword evidence="3 9" id="KW-0444">Lipid biosynthesis</keyword>
<sequence>MTTAAVLTGVGAWVPPTVVTNEELAARLGVTDEWIQRRAGIRQRHVAGPGTATSDLAVEAGRRALESAGTSTVDFVLLATTTPDHPLPATAPAVAARLGLRGVPAFDLNAVCTGFAYGMAVASAMIKGGAAASILLIGADTYSTILDPADPGTFPLFGDGAGAVVLRAGSQAEHGAVGEFVLGSDGEGADLIMVPGGGARQRSEPDDPAWVNPHFTMQGKKVFTRAVTSMAEASAGVLRSAGVEPAEVDRIVGHQANIRILNTLASQLDIPAERLAVNIDRVGNTSAASIPLAMADAAASDSLNAGDRVLITAFGGGLTWGAGLLCWPKVSVLPPN</sequence>
<dbReference type="Proteomes" id="UP001597417">
    <property type="component" value="Unassembled WGS sequence"/>
</dbReference>
<evidence type="ECO:0000256" key="4">
    <source>
        <dbReference type="ARBA" id="ARBA00022679"/>
    </source>
</evidence>
<evidence type="ECO:0000256" key="5">
    <source>
        <dbReference type="ARBA" id="ARBA00022832"/>
    </source>
</evidence>
<dbReference type="Pfam" id="PF08545">
    <property type="entry name" value="ACP_syn_III"/>
    <property type="match status" value="1"/>
</dbReference>
<feature type="active site" evidence="9">
    <location>
        <position position="254"/>
    </location>
</feature>
<evidence type="ECO:0000256" key="9">
    <source>
        <dbReference type="HAMAP-Rule" id="MF_01815"/>
    </source>
</evidence>
<evidence type="ECO:0000313" key="12">
    <source>
        <dbReference type="EMBL" id="MFD2417273.1"/>
    </source>
</evidence>
<proteinExistence type="inferred from homology"/>
<feature type="active site" evidence="9">
    <location>
        <position position="112"/>
    </location>
</feature>
<comment type="subcellular location">
    <subcellularLocation>
        <location evidence="9">Cytoplasm</location>
    </subcellularLocation>
</comment>
<reference evidence="13" key="1">
    <citation type="journal article" date="2019" name="Int. J. Syst. Evol. Microbiol.">
        <title>The Global Catalogue of Microorganisms (GCM) 10K type strain sequencing project: providing services to taxonomists for standard genome sequencing and annotation.</title>
        <authorList>
            <consortium name="The Broad Institute Genomics Platform"/>
            <consortium name="The Broad Institute Genome Sequencing Center for Infectious Disease"/>
            <person name="Wu L."/>
            <person name="Ma J."/>
        </authorList>
    </citation>
    <scope>NUCLEOTIDE SEQUENCE [LARGE SCALE GENOMIC DNA]</scope>
    <source>
        <strain evidence="13">CGMCC 4.7645</strain>
    </source>
</reference>
<dbReference type="InterPro" id="IPR013751">
    <property type="entry name" value="ACP_syn_III_N"/>
</dbReference>
<feature type="domain" description="Beta-ketoacyl-[acyl-carrier-protein] synthase III N-terminal" evidence="11">
    <location>
        <begin position="106"/>
        <end position="186"/>
    </location>
</feature>
<dbReference type="Gene3D" id="3.40.47.10">
    <property type="match status" value="1"/>
</dbReference>
<feature type="region of interest" description="ACP-binding" evidence="9">
    <location>
        <begin position="255"/>
        <end position="259"/>
    </location>
</feature>
<dbReference type="Pfam" id="PF08541">
    <property type="entry name" value="ACP_syn_III_C"/>
    <property type="match status" value="1"/>
</dbReference>
<organism evidence="12 13">
    <name type="scientific">Amycolatopsis pigmentata</name>
    <dbReference type="NCBI Taxonomy" id="450801"/>
    <lineage>
        <taxon>Bacteria</taxon>
        <taxon>Bacillati</taxon>
        <taxon>Actinomycetota</taxon>
        <taxon>Actinomycetes</taxon>
        <taxon>Pseudonocardiales</taxon>
        <taxon>Pseudonocardiaceae</taxon>
        <taxon>Amycolatopsis</taxon>
    </lineage>
</organism>
<comment type="similarity">
    <text evidence="1 9">Belongs to the thiolase-like superfamily. FabH family.</text>
</comment>
<evidence type="ECO:0000313" key="13">
    <source>
        <dbReference type="Proteomes" id="UP001597417"/>
    </source>
</evidence>
<name>A0ABW5FQG1_9PSEU</name>
<comment type="subunit">
    <text evidence="9">Homodimer.</text>
</comment>
<gene>
    <name evidence="9" type="primary">fabH</name>
    <name evidence="12" type="ORF">ACFSXZ_13165</name>
</gene>
<dbReference type="InterPro" id="IPR016039">
    <property type="entry name" value="Thiolase-like"/>
</dbReference>
<dbReference type="RefSeq" id="WP_378264890.1">
    <property type="nucleotide sequence ID" value="NZ_JBHUKR010000007.1"/>
</dbReference>
<dbReference type="EC" id="2.3.1.180" evidence="9"/>
<keyword evidence="9" id="KW-0511">Multifunctional enzyme</keyword>
<comment type="domain">
    <text evidence="9">The last Arg residue of the ACP-binding site is essential for the weak association between ACP/AcpP and FabH.</text>
</comment>
<keyword evidence="4 9" id="KW-0808">Transferase</keyword>
<dbReference type="PANTHER" id="PTHR34069:SF2">
    <property type="entry name" value="BETA-KETOACYL-[ACYL-CARRIER-PROTEIN] SYNTHASE III"/>
    <property type="match status" value="1"/>
</dbReference>
<dbReference type="HAMAP" id="MF_01815">
    <property type="entry name" value="FabH"/>
    <property type="match status" value="1"/>
</dbReference>
<evidence type="ECO:0000256" key="8">
    <source>
        <dbReference type="ARBA" id="ARBA00023315"/>
    </source>
</evidence>
<comment type="catalytic activity">
    <reaction evidence="9">
        <text>malonyl-[ACP] + acetyl-CoA + H(+) = 3-oxobutanoyl-[ACP] + CO2 + CoA</text>
        <dbReference type="Rhea" id="RHEA:12080"/>
        <dbReference type="Rhea" id="RHEA-COMP:9623"/>
        <dbReference type="Rhea" id="RHEA-COMP:9625"/>
        <dbReference type="ChEBI" id="CHEBI:15378"/>
        <dbReference type="ChEBI" id="CHEBI:16526"/>
        <dbReference type="ChEBI" id="CHEBI:57287"/>
        <dbReference type="ChEBI" id="CHEBI:57288"/>
        <dbReference type="ChEBI" id="CHEBI:78449"/>
        <dbReference type="ChEBI" id="CHEBI:78450"/>
        <dbReference type="EC" id="2.3.1.180"/>
    </reaction>
</comment>
<keyword evidence="2 9" id="KW-0963">Cytoplasm</keyword>
<dbReference type="EMBL" id="JBHUKR010000007">
    <property type="protein sequence ID" value="MFD2417273.1"/>
    <property type="molecule type" value="Genomic_DNA"/>
</dbReference>
<keyword evidence="7 9" id="KW-0275">Fatty acid biosynthesis</keyword>
<evidence type="ECO:0000256" key="7">
    <source>
        <dbReference type="ARBA" id="ARBA00023160"/>
    </source>
</evidence>
<comment type="caution">
    <text evidence="12">The sequence shown here is derived from an EMBL/GenBank/DDBJ whole genome shotgun (WGS) entry which is preliminary data.</text>
</comment>
<dbReference type="CDD" id="cd00830">
    <property type="entry name" value="KAS_III"/>
    <property type="match status" value="1"/>
</dbReference>
<evidence type="ECO:0000256" key="1">
    <source>
        <dbReference type="ARBA" id="ARBA00008642"/>
    </source>
</evidence>
<dbReference type="SUPFAM" id="SSF53901">
    <property type="entry name" value="Thiolase-like"/>
    <property type="match status" value="1"/>
</dbReference>
<dbReference type="PANTHER" id="PTHR34069">
    <property type="entry name" value="3-OXOACYL-[ACYL-CARRIER-PROTEIN] SYNTHASE 3"/>
    <property type="match status" value="1"/>
</dbReference>
<protein>
    <recommendedName>
        <fullName evidence="9">Beta-ketoacyl-[acyl-carrier-protein] synthase III</fullName>
        <shortName evidence="9">Beta-ketoacyl-ACP synthase III</shortName>
        <shortName evidence="9">KAS III</shortName>
        <ecNumber evidence="9">2.3.1.180</ecNumber>
    </recommendedName>
    <alternativeName>
        <fullName evidence="9">3-oxoacyl-[acyl-carrier-protein] synthase 3</fullName>
    </alternativeName>
    <alternativeName>
        <fullName evidence="9">3-oxoacyl-[acyl-carrier-protein] synthase III</fullName>
    </alternativeName>
</protein>
<keyword evidence="5 9" id="KW-0276">Fatty acid metabolism</keyword>
<dbReference type="InterPro" id="IPR004655">
    <property type="entry name" value="FabH"/>
</dbReference>
<dbReference type="NCBIfam" id="TIGR00747">
    <property type="entry name" value="fabH"/>
    <property type="match status" value="1"/>
</dbReference>
<evidence type="ECO:0000259" key="11">
    <source>
        <dbReference type="Pfam" id="PF08545"/>
    </source>
</evidence>
<keyword evidence="13" id="KW-1185">Reference proteome</keyword>
<evidence type="ECO:0000256" key="3">
    <source>
        <dbReference type="ARBA" id="ARBA00022516"/>
    </source>
</evidence>
<feature type="domain" description="Beta-ketoacyl-[acyl-carrier-protein] synthase III C-terminal" evidence="10">
    <location>
        <begin position="238"/>
        <end position="327"/>
    </location>
</feature>
<evidence type="ECO:0000256" key="6">
    <source>
        <dbReference type="ARBA" id="ARBA00023098"/>
    </source>
</evidence>
<feature type="active site" evidence="9">
    <location>
        <position position="284"/>
    </location>
</feature>
<accession>A0ABW5FQG1</accession>
<dbReference type="InterPro" id="IPR013747">
    <property type="entry name" value="ACP_syn_III_C"/>
</dbReference>